<sequence length="27" mass="3062">MLAKTTHLVIQLKGMIYIRTCRISTLG</sequence>
<protein>
    <submittedName>
        <fullName evidence="2">Uncharacterized protein</fullName>
    </submittedName>
</protein>
<proteinExistence type="predicted"/>
<evidence type="ECO:0000313" key="3">
    <source>
        <dbReference type="Proteomes" id="UP001164746"/>
    </source>
</evidence>
<gene>
    <name evidence="1" type="ORF">MAR_038169</name>
    <name evidence="2" type="ORF">MAR_038210</name>
</gene>
<keyword evidence="3" id="KW-1185">Reference proteome</keyword>
<evidence type="ECO:0000313" key="2">
    <source>
        <dbReference type="EMBL" id="WAR24541.1"/>
    </source>
</evidence>
<dbReference type="EMBL" id="CP111024">
    <property type="protein sequence ID" value="WAR24500.1"/>
    <property type="molecule type" value="Genomic_DNA"/>
</dbReference>
<reference evidence="2" key="1">
    <citation type="submission" date="2022-11" db="EMBL/GenBank/DDBJ databases">
        <title>Centuries of genome instability and evolution in soft-shell clam transmissible cancer (bioRxiv).</title>
        <authorList>
            <person name="Hart S.F.M."/>
            <person name="Yonemitsu M.A."/>
            <person name="Giersch R.M."/>
            <person name="Beal B.F."/>
            <person name="Arriagada G."/>
            <person name="Davis B.W."/>
            <person name="Ostrander E.A."/>
            <person name="Goff S.P."/>
            <person name="Metzger M.J."/>
        </authorList>
    </citation>
    <scope>NUCLEOTIDE SEQUENCE</scope>
    <source>
        <strain evidence="2">MELC-2E11</strain>
        <tissue evidence="2">Siphon/mantle</tissue>
    </source>
</reference>
<dbReference type="EMBL" id="CP111024">
    <property type="protein sequence ID" value="WAR24541.1"/>
    <property type="molecule type" value="Genomic_DNA"/>
</dbReference>
<name>A0ABY7FUM3_MYAAR</name>
<accession>A0ABY7FUM3</accession>
<organism evidence="2 3">
    <name type="scientific">Mya arenaria</name>
    <name type="common">Soft-shell clam</name>
    <dbReference type="NCBI Taxonomy" id="6604"/>
    <lineage>
        <taxon>Eukaryota</taxon>
        <taxon>Metazoa</taxon>
        <taxon>Spiralia</taxon>
        <taxon>Lophotrochozoa</taxon>
        <taxon>Mollusca</taxon>
        <taxon>Bivalvia</taxon>
        <taxon>Autobranchia</taxon>
        <taxon>Heteroconchia</taxon>
        <taxon>Euheterodonta</taxon>
        <taxon>Imparidentia</taxon>
        <taxon>Neoheterodontei</taxon>
        <taxon>Myida</taxon>
        <taxon>Myoidea</taxon>
        <taxon>Myidae</taxon>
        <taxon>Mya</taxon>
    </lineage>
</organism>
<evidence type="ECO:0000313" key="1">
    <source>
        <dbReference type="EMBL" id="WAR24500.1"/>
    </source>
</evidence>
<dbReference type="Proteomes" id="UP001164746">
    <property type="component" value="Chromosome 13"/>
</dbReference>